<sequence length="259" mass="29378">MTRLRNKRESIIQICFMKLENEEDVSPPKNSRRDENGFEEYDNYLIKATEQTNKSIARQRRKRTQTSTGSDSIDFNIVPEGSIHSHSRDKPYNEEPMEIQDDDEEDDEDNDNVQDSGEMVANKLEDILEVEEEEEHCGTTSGPNNHADSSNPQPPEPPKPQKKNHCPPSPPGVCRGKRQRFERLAHWRGEKVVYGLSVTPDGHQKVLGVVDVVRVPTIAKPPQSFRATKKTNMGSQKINPKGLRLKRSIITASQRKAGI</sequence>
<dbReference type="EMBL" id="VSWC01000079">
    <property type="protein sequence ID" value="KAA1094277.1"/>
    <property type="molecule type" value="Genomic_DNA"/>
</dbReference>
<dbReference type="Proteomes" id="UP000325313">
    <property type="component" value="Unassembled WGS sequence"/>
</dbReference>
<gene>
    <name evidence="3" type="ORF">PGT21_016029</name>
    <name evidence="2" type="ORF">PGTUg99_015479</name>
</gene>
<evidence type="ECO:0000313" key="5">
    <source>
        <dbReference type="Proteomes" id="UP000325313"/>
    </source>
</evidence>
<reference evidence="4 5" key="1">
    <citation type="submission" date="2019-05" db="EMBL/GenBank/DDBJ databases">
        <title>Emergence of the Ug99 lineage of the wheat stem rust pathogen through somatic hybridization.</title>
        <authorList>
            <person name="Li F."/>
            <person name="Upadhyaya N.M."/>
            <person name="Sperschneider J."/>
            <person name="Matny O."/>
            <person name="Nguyen-Phuc H."/>
            <person name="Mago R."/>
            <person name="Raley C."/>
            <person name="Miller M.E."/>
            <person name="Silverstein K.A.T."/>
            <person name="Henningsen E."/>
            <person name="Hirsch C.D."/>
            <person name="Visser B."/>
            <person name="Pretorius Z.A."/>
            <person name="Steffenson B.J."/>
            <person name="Schwessinger B."/>
            <person name="Dodds P.N."/>
            <person name="Figueroa M."/>
        </authorList>
    </citation>
    <scope>NUCLEOTIDE SEQUENCE [LARGE SCALE GENOMIC DNA]</scope>
    <source>
        <strain evidence="3">21-0</strain>
        <strain evidence="2 5">Ug99</strain>
    </source>
</reference>
<dbReference type="Proteomes" id="UP000324748">
    <property type="component" value="Unassembled WGS sequence"/>
</dbReference>
<feature type="compositionally biased region" description="Polar residues" evidence="1">
    <location>
        <begin position="138"/>
        <end position="151"/>
    </location>
</feature>
<dbReference type="EMBL" id="VDEP01000438">
    <property type="protein sequence ID" value="KAA1083233.1"/>
    <property type="molecule type" value="Genomic_DNA"/>
</dbReference>
<evidence type="ECO:0000313" key="4">
    <source>
        <dbReference type="Proteomes" id="UP000324748"/>
    </source>
</evidence>
<comment type="caution">
    <text evidence="2">The sequence shown here is derived from an EMBL/GenBank/DDBJ whole genome shotgun (WGS) entry which is preliminary data.</text>
</comment>
<dbReference type="AlphaFoldDB" id="A0A5B0N3S7"/>
<organism evidence="2 5">
    <name type="scientific">Puccinia graminis f. sp. tritici</name>
    <dbReference type="NCBI Taxonomy" id="56615"/>
    <lineage>
        <taxon>Eukaryota</taxon>
        <taxon>Fungi</taxon>
        <taxon>Dikarya</taxon>
        <taxon>Basidiomycota</taxon>
        <taxon>Pucciniomycotina</taxon>
        <taxon>Pucciniomycetes</taxon>
        <taxon>Pucciniales</taxon>
        <taxon>Pucciniaceae</taxon>
        <taxon>Puccinia</taxon>
    </lineage>
</organism>
<accession>A0A5B0N3S7</accession>
<feature type="region of interest" description="Disordered" evidence="1">
    <location>
        <begin position="131"/>
        <end position="175"/>
    </location>
</feature>
<protein>
    <submittedName>
        <fullName evidence="2">Uncharacterized protein</fullName>
    </submittedName>
</protein>
<name>A0A5B0N3S7_PUCGR</name>
<dbReference type="OrthoDB" id="10526176at2759"/>
<keyword evidence="4" id="KW-1185">Reference proteome</keyword>
<feature type="region of interest" description="Disordered" evidence="1">
    <location>
        <begin position="19"/>
        <end position="95"/>
    </location>
</feature>
<evidence type="ECO:0000256" key="1">
    <source>
        <dbReference type="SAM" id="MobiDB-lite"/>
    </source>
</evidence>
<evidence type="ECO:0000313" key="2">
    <source>
        <dbReference type="EMBL" id="KAA1083233.1"/>
    </source>
</evidence>
<proteinExistence type="predicted"/>
<evidence type="ECO:0000313" key="3">
    <source>
        <dbReference type="EMBL" id="KAA1094277.1"/>
    </source>
</evidence>